<dbReference type="AlphaFoldDB" id="A0AA37TL73"/>
<dbReference type="Gene3D" id="1.10.30.50">
    <property type="match status" value="1"/>
</dbReference>
<dbReference type="CDD" id="cd00085">
    <property type="entry name" value="HNHc"/>
    <property type="match status" value="1"/>
</dbReference>
<sequence length="250" mass="28229">MIRVSRAPSPAELTQQVQTELIAEFARSEASVWNKDYIRSTLMAMSHSKCVYCEAIVNEESKYMEVDHFLCKSNHAHLVVDWFNLLPSCKRCNVQKGGYDVIAEGDIVDPTRANPKDHLCLKNYRFKHLSTEGENTIEVLDLNNSLRMTKVRFEIGESINERLLDADTIYRQVLGAVRPMRPLRRLTRTIEGLLDECGPTREYSATASTILTGSDIYIKLKAYLEAQGQWTITMGIAHAVAVDAAMPCTN</sequence>
<dbReference type="Proteomes" id="UP001157440">
    <property type="component" value="Unassembled WGS sequence"/>
</dbReference>
<dbReference type="InterPro" id="IPR003615">
    <property type="entry name" value="HNH_nuc"/>
</dbReference>
<dbReference type="RefSeq" id="WP_238195408.1">
    <property type="nucleotide sequence ID" value="NZ_BPQZ01000005.1"/>
</dbReference>
<accession>A0AA37TL73</accession>
<gene>
    <name evidence="1" type="ORF">GCM10007890_59800</name>
</gene>
<name>A0AA37TL73_9HYPH</name>
<reference evidence="2" key="1">
    <citation type="journal article" date="2019" name="Int. J. Syst. Evol. Microbiol.">
        <title>The Global Catalogue of Microorganisms (GCM) 10K type strain sequencing project: providing services to taxonomists for standard genome sequencing and annotation.</title>
        <authorList>
            <consortium name="The Broad Institute Genomics Platform"/>
            <consortium name="The Broad Institute Genome Sequencing Center for Infectious Disease"/>
            <person name="Wu L."/>
            <person name="Ma J."/>
        </authorList>
    </citation>
    <scope>NUCLEOTIDE SEQUENCE [LARGE SCALE GENOMIC DNA]</scope>
    <source>
        <strain evidence="2">NBRC 103632</strain>
    </source>
</reference>
<keyword evidence="2" id="KW-1185">Reference proteome</keyword>
<proteinExistence type="predicted"/>
<evidence type="ECO:0000313" key="2">
    <source>
        <dbReference type="Proteomes" id="UP001157440"/>
    </source>
</evidence>
<dbReference type="EMBL" id="BSPL01000033">
    <property type="protein sequence ID" value="GLS73965.1"/>
    <property type="molecule type" value="Genomic_DNA"/>
</dbReference>
<organism evidence="1 2">
    <name type="scientific">Methylobacterium tardum</name>
    <dbReference type="NCBI Taxonomy" id="374432"/>
    <lineage>
        <taxon>Bacteria</taxon>
        <taxon>Pseudomonadati</taxon>
        <taxon>Pseudomonadota</taxon>
        <taxon>Alphaproteobacteria</taxon>
        <taxon>Hyphomicrobiales</taxon>
        <taxon>Methylobacteriaceae</taxon>
        <taxon>Methylobacterium</taxon>
    </lineage>
</organism>
<protein>
    <recommendedName>
        <fullName evidence="3">HNH nuclease domain-containing protein</fullName>
    </recommendedName>
</protein>
<evidence type="ECO:0000313" key="1">
    <source>
        <dbReference type="EMBL" id="GLS73965.1"/>
    </source>
</evidence>
<comment type="caution">
    <text evidence="1">The sequence shown here is derived from an EMBL/GenBank/DDBJ whole genome shotgun (WGS) entry which is preliminary data.</text>
</comment>
<evidence type="ECO:0008006" key="3">
    <source>
        <dbReference type="Google" id="ProtNLM"/>
    </source>
</evidence>